<evidence type="ECO:0000256" key="11">
    <source>
        <dbReference type="ARBA" id="ARBA00023180"/>
    </source>
</evidence>
<evidence type="ECO:0000313" key="18">
    <source>
        <dbReference type="RefSeq" id="XP_060035795.1"/>
    </source>
</evidence>
<dbReference type="CDD" id="cd11304">
    <property type="entry name" value="Cadherin_repeat"/>
    <property type="match status" value="6"/>
</dbReference>
<keyword evidence="7 12" id="KW-0106">Calcium</keyword>
<feature type="region of interest" description="Disordered" evidence="13">
    <location>
        <begin position="902"/>
        <end position="932"/>
    </location>
</feature>
<keyword evidence="5 15" id="KW-0732">Signal</keyword>
<keyword evidence="4 14" id="KW-0812">Transmembrane</keyword>
<dbReference type="InterPro" id="IPR020894">
    <property type="entry name" value="Cadherin_CS"/>
</dbReference>
<reference evidence="17" key="1">
    <citation type="submission" date="2025-05" db="UniProtKB">
        <authorList>
            <consortium name="RefSeq"/>
        </authorList>
    </citation>
    <scope>NUCLEOTIDE SEQUENCE [LARGE SCALE GENOMIC DNA]</scope>
</reference>
<comment type="subcellular location">
    <subcellularLocation>
        <location evidence="2">Cell membrane</location>
        <topology evidence="2">Single-pass type I membrane protein</topology>
    </subcellularLocation>
</comment>
<dbReference type="PROSITE" id="PS00232">
    <property type="entry name" value="CADHERIN_1"/>
    <property type="match status" value="3"/>
</dbReference>
<dbReference type="RefSeq" id="XP_060035795.1">
    <property type="nucleotide sequence ID" value="XM_060179812.1"/>
</dbReference>
<evidence type="ECO:0000256" key="10">
    <source>
        <dbReference type="ARBA" id="ARBA00023136"/>
    </source>
</evidence>
<dbReference type="InterPro" id="IPR015919">
    <property type="entry name" value="Cadherin-like_sf"/>
</dbReference>
<keyword evidence="9 14" id="KW-1133">Transmembrane helix</keyword>
<evidence type="ECO:0000256" key="6">
    <source>
        <dbReference type="ARBA" id="ARBA00022737"/>
    </source>
</evidence>
<evidence type="ECO:0000313" key="17">
    <source>
        <dbReference type="Proteomes" id="UP001652624"/>
    </source>
</evidence>
<reference evidence="18" key="2">
    <citation type="submission" date="2025-08" db="UniProtKB">
        <authorList>
            <consortium name="RefSeq"/>
        </authorList>
    </citation>
    <scope>IDENTIFICATION</scope>
</reference>
<evidence type="ECO:0000256" key="3">
    <source>
        <dbReference type="ARBA" id="ARBA00022475"/>
    </source>
</evidence>
<feature type="signal peptide" evidence="15">
    <location>
        <begin position="1"/>
        <end position="29"/>
    </location>
</feature>
<dbReference type="SUPFAM" id="SSF49313">
    <property type="entry name" value="Cadherin-like"/>
    <property type="match status" value="6"/>
</dbReference>
<dbReference type="InterPro" id="IPR013164">
    <property type="entry name" value="Cadherin_N"/>
</dbReference>
<evidence type="ECO:0000256" key="15">
    <source>
        <dbReference type="SAM" id="SignalP"/>
    </source>
</evidence>
<dbReference type="Pfam" id="PF15974">
    <property type="entry name" value="Cadherin_tail"/>
    <property type="match status" value="1"/>
</dbReference>
<dbReference type="SMART" id="SM00112">
    <property type="entry name" value="CA"/>
    <property type="match status" value="6"/>
</dbReference>
<dbReference type="GeneID" id="103109855"/>
<gene>
    <name evidence="18" type="primary">LOC103109855</name>
</gene>
<protein>
    <submittedName>
        <fullName evidence="18">Protocadherin gamma-A8 isoform X12</fullName>
    </submittedName>
</protein>
<keyword evidence="10 14" id="KW-0472">Membrane</keyword>
<dbReference type="PROSITE" id="PS50268">
    <property type="entry name" value="CADHERIN_2"/>
    <property type="match status" value="6"/>
</dbReference>
<feature type="domain" description="Cadherin" evidence="16">
    <location>
        <begin position="453"/>
        <end position="562"/>
    </location>
</feature>
<evidence type="ECO:0000256" key="13">
    <source>
        <dbReference type="SAM" id="MobiDB-lite"/>
    </source>
</evidence>
<sequence>MAAPNYYRGLKELILLCAFLATMWEVGRGQLHYSVPEESDKGSFVGNISKDLGLESPEPVKHGVRIVSRGRTQLFALNARGGSLVTAGRIDREELCAQSARCLININILVEDKGRLFGIEIEIIDINDNNPKFQVEHQEVKINEIAAPGTRYPLPEAVDPDVGVNSLQSYQLSPNDHFSLDVQTGDDGTRNPELVLERALDREERVVHHLVLTASDGGDPRRSSTMHIQVTVLDTNDNAPVFAQQIYRVKVPEDLPPGTLLLTVRASDPDEGSNGEVTYKFWKISEKQSPLFQLNEDTGEIAIAKSLDYEECAFYEMEIQAEDVGALLGRTKVFISVEDVNDNRPEVIITSLFNPVLENTLPGTVIAFLNVHDRDSGKNGQIICHTRENIPFQLEKSIDNYYRLVTWKYLDREKTSMYNITVIASDLGIPPLSTETYIAVHVADTNDNPPTFTQSSYSAYVPENNLRGVSIFSMTAYDPDSGNNAVVTYSVVENTIMDAPLSSTISINSDTGVLYALCSFDYEQIQDVQLLVIASDNGDPPLSSNVSLRLFILDQNDNIPEILYPILPTDGSTGVELAPRYAEPGYLVTKVVAVDRDSGQNAWLSYRLLKASEPGLFSVGLHTGEVHTARALLDRDALKQSLVVAVQDHGQPPLSATVTLTVAIADSIPDVLADLGSLESPANPEDSDLTLYLVVALASVSCIFLAFVIVLLAVRLRRWQTSHLLQASAGGLAGLPASHFVGVDGVQAFLQTYSHEVSLTADSRKSHLIFPQPNYADTLISQESCEKSDSLLTPLDFHDCKDEAASAQQAPPNTDWRFSQAQRPGTSGSQNGDETGTWPNNQFDTEMLQAMILASASEAADGSSTLGGGAGTMGLSARYGPQFTLQHVPDYRQNVYIPGSNATLTNAAGKRDGKAAAGGNGNKKKSGKKEKK</sequence>
<evidence type="ECO:0000256" key="5">
    <source>
        <dbReference type="ARBA" id="ARBA00022729"/>
    </source>
</evidence>
<dbReference type="Proteomes" id="UP001652624">
    <property type="component" value="Chromosome 2"/>
</dbReference>
<organism evidence="17 18">
    <name type="scientific">Erinaceus europaeus</name>
    <name type="common">Western European hedgehog</name>
    <dbReference type="NCBI Taxonomy" id="9365"/>
    <lineage>
        <taxon>Eukaryota</taxon>
        <taxon>Metazoa</taxon>
        <taxon>Chordata</taxon>
        <taxon>Craniata</taxon>
        <taxon>Vertebrata</taxon>
        <taxon>Euteleostomi</taxon>
        <taxon>Mammalia</taxon>
        <taxon>Eutheria</taxon>
        <taxon>Laurasiatheria</taxon>
        <taxon>Eulipotyphla</taxon>
        <taxon>Erinaceidae</taxon>
        <taxon>Erinaceinae</taxon>
        <taxon>Erinaceus</taxon>
    </lineage>
</organism>
<keyword evidence="3" id="KW-1003">Cell membrane</keyword>
<dbReference type="InterPro" id="IPR031904">
    <property type="entry name" value="Cadherin_CBD"/>
</dbReference>
<evidence type="ECO:0000256" key="2">
    <source>
        <dbReference type="ARBA" id="ARBA00004251"/>
    </source>
</evidence>
<dbReference type="PANTHER" id="PTHR24028:SF72">
    <property type="entry name" value="PROTOCADHERIN GAMMA-A8"/>
    <property type="match status" value="1"/>
</dbReference>
<evidence type="ECO:0000259" key="16">
    <source>
        <dbReference type="PROSITE" id="PS50268"/>
    </source>
</evidence>
<feature type="compositionally biased region" description="Basic residues" evidence="13">
    <location>
        <begin position="922"/>
        <end position="932"/>
    </location>
</feature>
<accession>A0ABM3WGU9</accession>
<dbReference type="Pfam" id="PF08266">
    <property type="entry name" value="Cadherin_2"/>
    <property type="match status" value="1"/>
</dbReference>
<evidence type="ECO:0000256" key="1">
    <source>
        <dbReference type="ARBA" id="ARBA00003436"/>
    </source>
</evidence>
<dbReference type="InterPro" id="IPR050174">
    <property type="entry name" value="Protocadherin/Cadherin-CA"/>
</dbReference>
<dbReference type="Pfam" id="PF00028">
    <property type="entry name" value="Cadherin"/>
    <property type="match status" value="5"/>
</dbReference>
<dbReference type="Pfam" id="PF16492">
    <property type="entry name" value="Cadherin_C_2"/>
    <property type="match status" value="1"/>
</dbReference>
<evidence type="ECO:0000256" key="8">
    <source>
        <dbReference type="ARBA" id="ARBA00022889"/>
    </source>
</evidence>
<name>A0ABM3WGU9_ERIEU</name>
<feature type="domain" description="Cadherin" evidence="16">
    <location>
        <begin position="34"/>
        <end position="133"/>
    </location>
</feature>
<feature type="compositionally biased region" description="Polar residues" evidence="13">
    <location>
        <begin position="806"/>
        <end position="841"/>
    </location>
</feature>
<keyword evidence="11" id="KW-0325">Glycoprotein</keyword>
<proteinExistence type="predicted"/>
<dbReference type="Gene3D" id="2.60.40.60">
    <property type="entry name" value="Cadherins"/>
    <property type="match status" value="6"/>
</dbReference>
<feature type="domain" description="Cadherin" evidence="16">
    <location>
        <begin position="356"/>
        <end position="452"/>
    </location>
</feature>
<dbReference type="InterPro" id="IPR032455">
    <property type="entry name" value="Cadherin_C"/>
</dbReference>
<feature type="domain" description="Cadherin" evidence="16">
    <location>
        <begin position="134"/>
        <end position="242"/>
    </location>
</feature>
<feature type="chain" id="PRO_5046451440" evidence="15">
    <location>
        <begin position="30"/>
        <end position="932"/>
    </location>
</feature>
<dbReference type="InterPro" id="IPR002126">
    <property type="entry name" value="Cadherin-like_dom"/>
</dbReference>
<keyword evidence="6" id="KW-0677">Repeat</keyword>
<feature type="domain" description="Cadherin" evidence="16">
    <location>
        <begin position="582"/>
        <end position="683"/>
    </location>
</feature>
<comment type="function">
    <text evidence="1">Potential calcium-dependent cell-adhesion protein. May be involved in the establishment and maintenance of specific neuronal connections in the brain.</text>
</comment>
<feature type="domain" description="Cadherin" evidence="16">
    <location>
        <begin position="243"/>
        <end position="347"/>
    </location>
</feature>
<keyword evidence="8" id="KW-0130">Cell adhesion</keyword>
<evidence type="ECO:0000256" key="4">
    <source>
        <dbReference type="ARBA" id="ARBA00022692"/>
    </source>
</evidence>
<feature type="region of interest" description="Disordered" evidence="13">
    <location>
        <begin position="804"/>
        <end position="841"/>
    </location>
</feature>
<keyword evidence="17" id="KW-1185">Reference proteome</keyword>
<evidence type="ECO:0000256" key="7">
    <source>
        <dbReference type="ARBA" id="ARBA00022837"/>
    </source>
</evidence>
<evidence type="ECO:0000256" key="14">
    <source>
        <dbReference type="SAM" id="Phobius"/>
    </source>
</evidence>
<dbReference type="PANTHER" id="PTHR24028">
    <property type="entry name" value="CADHERIN-87A"/>
    <property type="match status" value="1"/>
</dbReference>
<dbReference type="PRINTS" id="PR00205">
    <property type="entry name" value="CADHERIN"/>
</dbReference>
<evidence type="ECO:0000256" key="9">
    <source>
        <dbReference type="ARBA" id="ARBA00022989"/>
    </source>
</evidence>
<evidence type="ECO:0000256" key="12">
    <source>
        <dbReference type="PROSITE-ProRule" id="PRU00043"/>
    </source>
</evidence>
<feature type="transmembrane region" description="Helical" evidence="14">
    <location>
        <begin position="689"/>
        <end position="714"/>
    </location>
</feature>